<keyword evidence="5" id="KW-0676">Redox-active center</keyword>
<gene>
    <name evidence="9" type="ORF">GA0071312_1342</name>
    <name evidence="8" type="ORF">HLUCCO17_05890</name>
</gene>
<accession>A0A0P7X917</accession>
<dbReference type="InterPro" id="IPR036249">
    <property type="entry name" value="Thioredoxin-like_sf"/>
</dbReference>
<evidence type="ECO:0000313" key="10">
    <source>
        <dbReference type="Proteomes" id="UP000050497"/>
    </source>
</evidence>
<dbReference type="RefSeq" id="WP_074444318.1">
    <property type="nucleotide sequence ID" value="NZ_FMBM01000002.1"/>
</dbReference>
<dbReference type="GO" id="GO:0016853">
    <property type="term" value="F:isomerase activity"/>
    <property type="evidence" value="ECO:0007669"/>
    <property type="project" value="UniProtKB-KW"/>
</dbReference>
<name>A0A0P7X917_9HYPH</name>
<comment type="caution">
    <text evidence="8">The sequence shown here is derived from an EMBL/GenBank/DDBJ whole genome shotgun (WGS) entry which is preliminary data.</text>
</comment>
<dbReference type="Proteomes" id="UP000050497">
    <property type="component" value="Unassembled WGS sequence"/>
</dbReference>
<evidence type="ECO:0000256" key="3">
    <source>
        <dbReference type="ARBA" id="ARBA00023002"/>
    </source>
</evidence>
<keyword evidence="8" id="KW-0413">Isomerase</keyword>
<dbReference type="PATRIC" id="fig|1653334.4.peg.2247"/>
<keyword evidence="11" id="KW-1185">Reference proteome</keyword>
<evidence type="ECO:0000313" key="9">
    <source>
        <dbReference type="EMBL" id="SCC80196.1"/>
    </source>
</evidence>
<dbReference type="PANTHER" id="PTHR13887">
    <property type="entry name" value="GLUTATHIONE S-TRANSFERASE KAPPA"/>
    <property type="match status" value="1"/>
</dbReference>
<dbReference type="OrthoDB" id="8478320at2"/>
<dbReference type="InterPro" id="IPR012336">
    <property type="entry name" value="Thioredoxin-like_fold"/>
</dbReference>
<evidence type="ECO:0000256" key="4">
    <source>
        <dbReference type="ARBA" id="ARBA00023157"/>
    </source>
</evidence>
<evidence type="ECO:0000259" key="7">
    <source>
        <dbReference type="Pfam" id="PF13462"/>
    </source>
</evidence>
<reference evidence="9 11" key="2">
    <citation type="submission" date="2016-08" db="EMBL/GenBank/DDBJ databases">
        <authorList>
            <person name="Varghese N."/>
            <person name="Submissions Spin"/>
        </authorList>
    </citation>
    <scope>NUCLEOTIDE SEQUENCE [LARGE SCALE GENOMIC DNA]</scope>
    <source>
        <strain evidence="9 11">HL-109</strain>
    </source>
</reference>
<keyword evidence="4" id="KW-1015">Disulfide bond</keyword>
<evidence type="ECO:0000256" key="6">
    <source>
        <dbReference type="SAM" id="SignalP"/>
    </source>
</evidence>
<dbReference type="STRING" id="1653334.GA0071312_1342"/>
<evidence type="ECO:0000256" key="5">
    <source>
        <dbReference type="ARBA" id="ARBA00023284"/>
    </source>
</evidence>
<sequence length="205" mass="22977">MINRRHAMGLLVGAGAASLAFGQAAFADNHEADAGEWREMMVGSPDAPVEIIEYASLTCPHCANFRTNTYPLLRERYVDNGQVRMIFREFPLDQLAIAGFMLARCDEEQYFPIVNMLFETQRQWAFGDRPLDELAGMMRQVGFSQEKFESCLNDQAIYDGIMAVTNEGREQGVNSTPTFIVDGEIHRGALSIDQFEEILAPKLDG</sequence>
<keyword evidence="2 6" id="KW-0732">Signal</keyword>
<dbReference type="AlphaFoldDB" id="A0A0P7X917"/>
<feature type="signal peptide" evidence="6">
    <location>
        <begin position="1"/>
        <end position="27"/>
    </location>
</feature>
<dbReference type="Proteomes" id="UP000182800">
    <property type="component" value="Unassembled WGS sequence"/>
</dbReference>
<evidence type="ECO:0000313" key="11">
    <source>
        <dbReference type="Proteomes" id="UP000182800"/>
    </source>
</evidence>
<feature type="domain" description="Thioredoxin-like fold" evidence="7">
    <location>
        <begin position="39"/>
        <end position="199"/>
    </location>
</feature>
<dbReference type="EMBL" id="FMBM01000002">
    <property type="protein sequence ID" value="SCC80196.1"/>
    <property type="molecule type" value="Genomic_DNA"/>
</dbReference>
<evidence type="ECO:0000256" key="1">
    <source>
        <dbReference type="ARBA" id="ARBA00005791"/>
    </source>
</evidence>
<dbReference type="PANTHER" id="PTHR13887:SF14">
    <property type="entry name" value="DISULFIDE BOND FORMATION PROTEIN D"/>
    <property type="match status" value="1"/>
</dbReference>
<organism evidence="8 10">
    <name type="scientific">Saliniramus fredricksonii</name>
    <dbReference type="NCBI Taxonomy" id="1653334"/>
    <lineage>
        <taxon>Bacteria</taxon>
        <taxon>Pseudomonadati</taxon>
        <taxon>Pseudomonadota</taxon>
        <taxon>Alphaproteobacteria</taxon>
        <taxon>Hyphomicrobiales</taxon>
        <taxon>Salinarimonadaceae</taxon>
        <taxon>Saliniramus</taxon>
    </lineage>
</organism>
<dbReference type="SUPFAM" id="SSF52833">
    <property type="entry name" value="Thioredoxin-like"/>
    <property type="match status" value="1"/>
</dbReference>
<protein>
    <submittedName>
        <fullName evidence="8">Protein-disulfide isomerase</fullName>
    </submittedName>
    <submittedName>
        <fullName evidence="9">Thioredoxin</fullName>
    </submittedName>
</protein>
<dbReference type="Pfam" id="PF13462">
    <property type="entry name" value="Thioredoxin_4"/>
    <property type="match status" value="1"/>
</dbReference>
<proteinExistence type="inferred from homology"/>
<reference evidence="8 10" key="1">
    <citation type="submission" date="2015-09" db="EMBL/GenBank/DDBJ databases">
        <title>Identification and resolution of microdiversity through metagenomic sequencing of parallel consortia.</title>
        <authorList>
            <person name="Nelson W.C."/>
            <person name="Romine M.F."/>
            <person name="Lindemann S.R."/>
        </authorList>
    </citation>
    <scope>NUCLEOTIDE SEQUENCE [LARGE SCALE GENOMIC DNA]</scope>
    <source>
        <strain evidence="8">HL-109</strain>
    </source>
</reference>
<feature type="chain" id="PRO_5006145160" evidence="6">
    <location>
        <begin position="28"/>
        <end position="205"/>
    </location>
</feature>
<comment type="similarity">
    <text evidence="1">Belongs to the thioredoxin family. DsbA subfamily.</text>
</comment>
<dbReference type="EMBL" id="LJSX01000006">
    <property type="protein sequence ID" value="KPQ11718.1"/>
    <property type="molecule type" value="Genomic_DNA"/>
</dbReference>
<dbReference type="Gene3D" id="3.40.30.10">
    <property type="entry name" value="Glutaredoxin"/>
    <property type="match status" value="1"/>
</dbReference>
<evidence type="ECO:0000313" key="8">
    <source>
        <dbReference type="EMBL" id="KPQ11718.1"/>
    </source>
</evidence>
<evidence type="ECO:0000256" key="2">
    <source>
        <dbReference type="ARBA" id="ARBA00022729"/>
    </source>
</evidence>
<dbReference type="GO" id="GO:0016491">
    <property type="term" value="F:oxidoreductase activity"/>
    <property type="evidence" value="ECO:0007669"/>
    <property type="project" value="UniProtKB-KW"/>
</dbReference>
<keyword evidence="3" id="KW-0560">Oxidoreductase</keyword>